<keyword evidence="1" id="KW-0732">Signal</keyword>
<dbReference type="Pfam" id="PF05548">
    <property type="entry name" value="Peptidase_M11"/>
    <property type="match status" value="1"/>
</dbReference>
<evidence type="ECO:0000313" key="3">
    <source>
        <dbReference type="EMBL" id="MDG0816933.1"/>
    </source>
</evidence>
<dbReference type="InterPro" id="IPR008752">
    <property type="entry name" value="Peptidase_M11"/>
</dbReference>
<dbReference type="PANTHER" id="PTHR41775:SF1">
    <property type="entry name" value="PEPTIDASE M6-LIKE DOMAIN-CONTAINING PROTEIN"/>
    <property type="match status" value="1"/>
</dbReference>
<dbReference type="SUPFAM" id="SSF55486">
    <property type="entry name" value="Metalloproteases ('zincins'), catalytic domain"/>
    <property type="match status" value="1"/>
</dbReference>
<dbReference type="Proteomes" id="UP001152321">
    <property type="component" value="Unassembled WGS sequence"/>
</dbReference>
<dbReference type="Gene3D" id="3.40.390.10">
    <property type="entry name" value="Collagenase (Catalytic Domain)"/>
    <property type="match status" value="1"/>
</dbReference>
<sequence>MKKIGKLVSSSHWVLVSIFFVATVCHSQHSEQLLNQKDNAVLTLALGGGTDGGTNGGTPGVLASALGDQRTLVIMANFQEDSTSQPITADQARSLIFGQVSGFFYEASYQQTKLVGDVYGWYTLPLSNAVCDLSAAGKAADQIAISKGVNLSSYTRIVYLFTKTPCNVSGMGTVGDVPSRAYINGSGAFTADNISHEMGHNFGLYHSHALDCGGVTIGTSCSSIEYGDSYDTMGNPDFGHFSAFQKERLGWLNYNVSPAIISATANGSYSVSVFETMSSGAKALKIPRGINPLTGNQTWFYVEYRQAVGYDSFLSKRSYRLYRQEVTNGVVIRLGEDNSPNSSQLLHMHMDSPFYATYGYADWFDPALPIGKSFTDPVSGLTITADKADGLLATVSVKFGSASGNDPVPKPNQAPVANADNVLIQKIAPVVISVLANDFDPDAEVISVSSFTQGAKGKVILNADGTLTYSPAKGFKGSDSFSYTITDGRLTATATVTISLQSSPSGGGRK</sequence>
<keyword evidence="4" id="KW-1185">Reference proteome</keyword>
<proteinExistence type="predicted"/>
<comment type="caution">
    <text evidence="3">The sequence shown here is derived from an EMBL/GenBank/DDBJ whole genome shotgun (WGS) entry which is preliminary data.</text>
</comment>
<dbReference type="PANTHER" id="PTHR41775">
    <property type="entry name" value="SECRETED PROTEIN-RELATED"/>
    <property type="match status" value="1"/>
</dbReference>
<gene>
    <name evidence="3" type="ORF">NWE73_11195</name>
</gene>
<feature type="domain" description="Peptidase M11 gametolysin" evidence="2">
    <location>
        <begin position="72"/>
        <end position="288"/>
    </location>
</feature>
<evidence type="ECO:0000313" key="4">
    <source>
        <dbReference type="Proteomes" id="UP001152321"/>
    </source>
</evidence>
<feature type="signal peptide" evidence="1">
    <location>
        <begin position="1"/>
        <end position="22"/>
    </location>
</feature>
<protein>
    <submittedName>
        <fullName evidence="3">Ig-like domain-containing protein</fullName>
    </submittedName>
</protein>
<dbReference type="Pfam" id="PF17963">
    <property type="entry name" value="Big_9"/>
    <property type="match status" value="1"/>
</dbReference>
<reference evidence="3" key="1">
    <citation type="submission" date="2022-08" db="EMBL/GenBank/DDBJ databases">
        <title>Novel Bdellovibrio Species Isolated from Svalbard: Designation Bdellovibrio svalbardensis.</title>
        <authorList>
            <person name="Mitchell R.J."/>
            <person name="Choi S.Y."/>
        </authorList>
    </citation>
    <scope>NUCLEOTIDE SEQUENCE</scope>
    <source>
        <strain evidence="3">PAP01</strain>
    </source>
</reference>
<dbReference type="InterPro" id="IPR024079">
    <property type="entry name" value="MetalloPept_cat_dom_sf"/>
</dbReference>
<dbReference type="Gene3D" id="2.60.40.3440">
    <property type="match status" value="1"/>
</dbReference>
<accession>A0ABT6DP67</accession>
<name>A0ABT6DP67_9BACT</name>
<dbReference type="RefSeq" id="WP_277578410.1">
    <property type="nucleotide sequence ID" value="NZ_JANRMI010000003.1"/>
</dbReference>
<dbReference type="EMBL" id="JANRMI010000003">
    <property type="protein sequence ID" value="MDG0816933.1"/>
    <property type="molecule type" value="Genomic_DNA"/>
</dbReference>
<feature type="chain" id="PRO_5045765112" evidence="1">
    <location>
        <begin position="23"/>
        <end position="510"/>
    </location>
</feature>
<organism evidence="3 4">
    <name type="scientific">Bdellovibrio svalbardensis</name>
    <dbReference type="NCBI Taxonomy" id="2972972"/>
    <lineage>
        <taxon>Bacteria</taxon>
        <taxon>Pseudomonadati</taxon>
        <taxon>Bdellovibrionota</taxon>
        <taxon>Bdellovibrionia</taxon>
        <taxon>Bdellovibrionales</taxon>
        <taxon>Pseudobdellovibrionaceae</taxon>
        <taxon>Bdellovibrio</taxon>
    </lineage>
</organism>
<evidence type="ECO:0000259" key="2">
    <source>
        <dbReference type="Pfam" id="PF05548"/>
    </source>
</evidence>
<evidence type="ECO:0000256" key="1">
    <source>
        <dbReference type="SAM" id="SignalP"/>
    </source>
</evidence>